<keyword evidence="3" id="KW-1185">Reference proteome</keyword>
<dbReference type="RefSeq" id="WP_103962148.1">
    <property type="nucleotide sequence ID" value="NZ_FNVT01000018.1"/>
</dbReference>
<feature type="compositionally biased region" description="Basic and acidic residues" evidence="1">
    <location>
        <begin position="9"/>
        <end position="27"/>
    </location>
</feature>
<reference evidence="2 3" key="1">
    <citation type="submission" date="2016-10" db="EMBL/GenBank/DDBJ databases">
        <authorList>
            <person name="de Groot N.N."/>
        </authorList>
    </citation>
    <scope>NUCLEOTIDE SEQUENCE [LARGE SCALE GENOMIC DNA]</scope>
    <source>
        <strain evidence="2 3">CGMCC 4.7037</strain>
    </source>
</reference>
<dbReference type="EMBL" id="FNVT01000018">
    <property type="protein sequence ID" value="SEH01037.1"/>
    <property type="molecule type" value="Genomic_DNA"/>
</dbReference>
<evidence type="ECO:0000256" key="1">
    <source>
        <dbReference type="SAM" id="MobiDB-lite"/>
    </source>
</evidence>
<dbReference type="Proteomes" id="UP000236732">
    <property type="component" value="Unassembled WGS sequence"/>
</dbReference>
<organism evidence="2 3">
    <name type="scientific">Nonomuraea solani</name>
    <dbReference type="NCBI Taxonomy" id="1144553"/>
    <lineage>
        <taxon>Bacteria</taxon>
        <taxon>Bacillati</taxon>
        <taxon>Actinomycetota</taxon>
        <taxon>Actinomycetes</taxon>
        <taxon>Streptosporangiales</taxon>
        <taxon>Streptosporangiaceae</taxon>
        <taxon>Nonomuraea</taxon>
    </lineage>
</organism>
<sequence>MYGGLAEQRALHGGHDHAHGRPLRPEPDNIAVSGFSGAGPDPQGLVAPMTKKDNGLVNPPGLPRRES</sequence>
<evidence type="ECO:0000313" key="3">
    <source>
        <dbReference type="Proteomes" id="UP000236732"/>
    </source>
</evidence>
<accession>A0A1H6ET43</accession>
<gene>
    <name evidence="2" type="ORF">SAMN05444920_118226</name>
</gene>
<protein>
    <submittedName>
        <fullName evidence="2">Uncharacterized protein</fullName>
    </submittedName>
</protein>
<feature type="region of interest" description="Disordered" evidence="1">
    <location>
        <begin position="1"/>
        <end position="67"/>
    </location>
</feature>
<dbReference type="OrthoDB" id="4633994at2"/>
<proteinExistence type="predicted"/>
<name>A0A1H6ET43_9ACTN</name>
<evidence type="ECO:0000313" key="2">
    <source>
        <dbReference type="EMBL" id="SEH01037.1"/>
    </source>
</evidence>
<dbReference type="AlphaFoldDB" id="A0A1H6ET43"/>